<comment type="catalytic activity">
    <reaction evidence="8">
        <text>L-seryl-[protein] + ATP = O-phospho-L-seryl-[protein] + ADP + H(+)</text>
        <dbReference type="Rhea" id="RHEA:17989"/>
        <dbReference type="Rhea" id="RHEA-COMP:9863"/>
        <dbReference type="Rhea" id="RHEA-COMP:11604"/>
        <dbReference type="ChEBI" id="CHEBI:15378"/>
        <dbReference type="ChEBI" id="CHEBI:29999"/>
        <dbReference type="ChEBI" id="CHEBI:30616"/>
        <dbReference type="ChEBI" id="CHEBI:83421"/>
        <dbReference type="ChEBI" id="CHEBI:456216"/>
        <dbReference type="EC" id="2.7.11.1"/>
    </reaction>
</comment>
<protein>
    <recommendedName>
        <fullName evidence="1">non-specific serine/threonine protein kinase</fullName>
        <ecNumber evidence="1">2.7.11.1</ecNumber>
    </recommendedName>
</protein>
<evidence type="ECO:0000256" key="5">
    <source>
        <dbReference type="ARBA" id="ARBA00022777"/>
    </source>
</evidence>
<dbReference type="InterPro" id="IPR011009">
    <property type="entry name" value="Kinase-like_dom_sf"/>
</dbReference>
<dbReference type="InterPro" id="IPR000719">
    <property type="entry name" value="Prot_kinase_dom"/>
</dbReference>
<dbReference type="Pfam" id="PF00069">
    <property type="entry name" value="Pkinase"/>
    <property type="match status" value="2"/>
</dbReference>
<evidence type="ECO:0000256" key="3">
    <source>
        <dbReference type="ARBA" id="ARBA00022679"/>
    </source>
</evidence>
<keyword evidence="3" id="KW-0808">Transferase</keyword>
<keyword evidence="6" id="KW-0067">ATP-binding</keyword>
<sequence length="270" mass="31122">FQSPSLQYRRNSRPDRRRPPRLVRSHGGSLFDRIASGVELDVFEVNCFFRQLVNGVVYLHSMGVVHRDLKPENRECYAFCLVTRLPCSGTYVWCYSGRPRSSSVKRGRLHSEDCRFRRFRVWEKVPRKLKGLAGSGRDDLISTASEPYIAPEEFLGIEFEPTKVDVWACGIIYYTMVHHAVPFLRAVNTDELYARFLSLRLGQFPPIDNLASGPRNMLNRVLEPDPDKRITADAIKNDSWFTAVDWCTVETKGRHHTHKVVHPNGHLHQS</sequence>
<dbReference type="SUPFAM" id="SSF56112">
    <property type="entry name" value="Protein kinase-like (PK-like)"/>
    <property type="match status" value="1"/>
</dbReference>
<keyword evidence="2" id="KW-0723">Serine/threonine-protein kinase</keyword>
<reference evidence="11 12" key="1">
    <citation type="journal article" name="Sci. Rep.">
        <title>Genome-scale phylogenetic analyses confirm Olpidium as the closest living zoosporic fungus to the non-flagellated, terrestrial fungi.</title>
        <authorList>
            <person name="Chang Y."/>
            <person name="Rochon D."/>
            <person name="Sekimoto S."/>
            <person name="Wang Y."/>
            <person name="Chovatia M."/>
            <person name="Sandor L."/>
            <person name="Salamov A."/>
            <person name="Grigoriev I.V."/>
            <person name="Stajich J.E."/>
            <person name="Spatafora J.W."/>
        </authorList>
    </citation>
    <scope>NUCLEOTIDE SEQUENCE [LARGE SCALE GENOMIC DNA]</scope>
    <source>
        <strain evidence="11">S191</strain>
    </source>
</reference>
<proteinExistence type="predicted"/>
<dbReference type="PANTHER" id="PTHR24343">
    <property type="entry name" value="SERINE/THREONINE KINASE"/>
    <property type="match status" value="1"/>
</dbReference>
<evidence type="ECO:0000256" key="9">
    <source>
        <dbReference type="SAM" id="MobiDB-lite"/>
    </source>
</evidence>
<dbReference type="SMART" id="SM00220">
    <property type="entry name" value="S_TKc"/>
    <property type="match status" value="1"/>
</dbReference>
<dbReference type="PANTHER" id="PTHR24343:SF558">
    <property type="entry name" value="PROTEIN KINASE DOMAIN-CONTAINING PROTEIN"/>
    <property type="match status" value="1"/>
</dbReference>
<evidence type="ECO:0000256" key="4">
    <source>
        <dbReference type="ARBA" id="ARBA00022741"/>
    </source>
</evidence>
<dbReference type="EC" id="2.7.11.1" evidence="1"/>
<dbReference type="GO" id="GO:0005524">
    <property type="term" value="F:ATP binding"/>
    <property type="evidence" value="ECO:0007669"/>
    <property type="project" value="UniProtKB-KW"/>
</dbReference>
<keyword evidence="4" id="KW-0547">Nucleotide-binding</keyword>
<evidence type="ECO:0000256" key="2">
    <source>
        <dbReference type="ARBA" id="ARBA00022527"/>
    </source>
</evidence>
<feature type="domain" description="Protein kinase" evidence="10">
    <location>
        <begin position="1"/>
        <end position="241"/>
    </location>
</feature>
<gene>
    <name evidence="11" type="ORF">BJ554DRAFT_5966</name>
</gene>
<dbReference type="GO" id="GO:0004674">
    <property type="term" value="F:protein serine/threonine kinase activity"/>
    <property type="evidence" value="ECO:0007669"/>
    <property type="project" value="UniProtKB-KW"/>
</dbReference>
<evidence type="ECO:0000256" key="1">
    <source>
        <dbReference type="ARBA" id="ARBA00012513"/>
    </source>
</evidence>
<evidence type="ECO:0000313" key="11">
    <source>
        <dbReference type="EMBL" id="KAG5461786.1"/>
    </source>
</evidence>
<dbReference type="OrthoDB" id="6513151at2759"/>
<dbReference type="Proteomes" id="UP000673691">
    <property type="component" value="Unassembled WGS sequence"/>
</dbReference>
<keyword evidence="5" id="KW-0418">Kinase</keyword>
<name>A0A8H7ZYJ2_9FUNG</name>
<keyword evidence="12" id="KW-1185">Reference proteome</keyword>
<dbReference type="AlphaFoldDB" id="A0A8H7ZYJ2"/>
<dbReference type="GO" id="GO:0005829">
    <property type="term" value="C:cytosol"/>
    <property type="evidence" value="ECO:0007669"/>
    <property type="project" value="TreeGrafter"/>
</dbReference>
<comment type="caution">
    <text evidence="11">The sequence shown here is derived from an EMBL/GenBank/DDBJ whole genome shotgun (WGS) entry which is preliminary data.</text>
</comment>
<organism evidence="11 12">
    <name type="scientific">Olpidium bornovanus</name>
    <dbReference type="NCBI Taxonomy" id="278681"/>
    <lineage>
        <taxon>Eukaryota</taxon>
        <taxon>Fungi</taxon>
        <taxon>Fungi incertae sedis</taxon>
        <taxon>Olpidiomycota</taxon>
        <taxon>Olpidiomycotina</taxon>
        <taxon>Olpidiomycetes</taxon>
        <taxon>Olpidiales</taxon>
        <taxon>Olpidiaceae</taxon>
        <taxon>Olpidium</taxon>
    </lineage>
</organism>
<feature type="non-terminal residue" evidence="11">
    <location>
        <position position="1"/>
    </location>
</feature>
<dbReference type="Gene3D" id="1.10.510.10">
    <property type="entry name" value="Transferase(Phosphotransferase) domain 1"/>
    <property type="match status" value="2"/>
</dbReference>
<evidence type="ECO:0000256" key="6">
    <source>
        <dbReference type="ARBA" id="ARBA00022840"/>
    </source>
</evidence>
<evidence type="ECO:0000256" key="7">
    <source>
        <dbReference type="ARBA" id="ARBA00047899"/>
    </source>
</evidence>
<comment type="catalytic activity">
    <reaction evidence="7">
        <text>L-threonyl-[protein] + ATP = O-phospho-L-threonyl-[protein] + ADP + H(+)</text>
        <dbReference type="Rhea" id="RHEA:46608"/>
        <dbReference type="Rhea" id="RHEA-COMP:11060"/>
        <dbReference type="Rhea" id="RHEA-COMP:11605"/>
        <dbReference type="ChEBI" id="CHEBI:15378"/>
        <dbReference type="ChEBI" id="CHEBI:30013"/>
        <dbReference type="ChEBI" id="CHEBI:30616"/>
        <dbReference type="ChEBI" id="CHEBI:61977"/>
        <dbReference type="ChEBI" id="CHEBI:456216"/>
        <dbReference type="EC" id="2.7.11.1"/>
    </reaction>
</comment>
<dbReference type="EMBL" id="JAEFCI010003133">
    <property type="protein sequence ID" value="KAG5461786.1"/>
    <property type="molecule type" value="Genomic_DNA"/>
</dbReference>
<dbReference type="PROSITE" id="PS50011">
    <property type="entry name" value="PROTEIN_KINASE_DOM"/>
    <property type="match status" value="1"/>
</dbReference>
<evidence type="ECO:0000256" key="8">
    <source>
        <dbReference type="ARBA" id="ARBA00048679"/>
    </source>
</evidence>
<evidence type="ECO:0000313" key="12">
    <source>
        <dbReference type="Proteomes" id="UP000673691"/>
    </source>
</evidence>
<accession>A0A8H7ZYJ2</accession>
<feature type="region of interest" description="Disordered" evidence="9">
    <location>
        <begin position="1"/>
        <end position="21"/>
    </location>
</feature>
<evidence type="ECO:0000259" key="10">
    <source>
        <dbReference type="PROSITE" id="PS50011"/>
    </source>
</evidence>